<accession>A0A8S5M2Y6</accession>
<dbReference type="EMBL" id="BK014804">
    <property type="protein sequence ID" value="DAD76550.1"/>
    <property type="molecule type" value="Genomic_DNA"/>
</dbReference>
<name>A0A8S5M2Y6_9CAUD</name>
<sequence>MFHKLSGKFTQCNPKTEHREMATYQLQTTGEQADEALARALRPQNAMQGDKTASGAYVLTDAEGKAFDPQTSASAVLMKDGTPLEKKLEDNTTRDEDKLSLLAHSDCTLEERVTHLERLLVGVLSGKVLIPELQVKKLGVWGDNNLVVTGEGAPTKAPDRAGQFYVDTKNNAVYHSVGNGAVSDWKNA</sequence>
<evidence type="ECO:0000313" key="1">
    <source>
        <dbReference type="EMBL" id="DAD76550.1"/>
    </source>
</evidence>
<organism evidence="1">
    <name type="scientific">Siphoviridae sp. ctqpo8</name>
    <dbReference type="NCBI Taxonomy" id="2826469"/>
    <lineage>
        <taxon>Viruses</taxon>
        <taxon>Duplodnaviria</taxon>
        <taxon>Heunggongvirae</taxon>
        <taxon>Uroviricota</taxon>
        <taxon>Caudoviricetes</taxon>
    </lineage>
</organism>
<proteinExistence type="predicted"/>
<protein>
    <submittedName>
        <fullName evidence="1">Uncharacterized protein</fullName>
    </submittedName>
</protein>
<reference evidence="1" key="1">
    <citation type="journal article" date="2021" name="Proc. Natl. Acad. Sci. U.S.A.">
        <title>A Catalog of Tens of Thousands of Viruses from Human Metagenomes Reveals Hidden Associations with Chronic Diseases.</title>
        <authorList>
            <person name="Tisza M.J."/>
            <person name="Buck C.B."/>
        </authorList>
    </citation>
    <scope>NUCLEOTIDE SEQUENCE</scope>
    <source>
        <strain evidence="1">Ctqpo8</strain>
    </source>
</reference>